<dbReference type="EMBL" id="CP165718">
    <property type="protein sequence ID" value="XDV10612.1"/>
    <property type="molecule type" value="Genomic_DNA"/>
</dbReference>
<proteinExistence type="predicted"/>
<dbReference type="RefSeq" id="WP_369744024.1">
    <property type="nucleotide sequence ID" value="NZ_CP165718.1"/>
</dbReference>
<name>A0AB39XC08_9GAMM</name>
<gene>
    <name evidence="1" type="ORF">AB8S08_05360</name>
</gene>
<protein>
    <submittedName>
        <fullName evidence="1">Uncharacterized protein</fullName>
    </submittedName>
</protein>
<reference evidence="1" key="1">
    <citation type="submission" date="2024-07" db="EMBL/GenBank/DDBJ databases">
        <title>Whole genome sequence of bacterial strains from algal surface.</title>
        <authorList>
            <person name="Kumar P."/>
        </authorList>
    </citation>
    <scope>NUCLEOTIDE SEQUENCE</scope>
    <source>
        <strain evidence="1">PP-1MA</strain>
    </source>
</reference>
<organism evidence="1">
    <name type="scientific">Pseudidiomarina sp. PP-1MA</name>
    <dbReference type="NCBI Taxonomy" id="3237706"/>
    <lineage>
        <taxon>Bacteria</taxon>
        <taxon>Pseudomonadati</taxon>
        <taxon>Pseudomonadota</taxon>
        <taxon>Gammaproteobacteria</taxon>
        <taxon>Alteromonadales</taxon>
        <taxon>Idiomarinaceae</taxon>
        <taxon>Pseudidiomarina</taxon>
    </lineage>
</organism>
<dbReference type="AlphaFoldDB" id="A0AB39XC08"/>
<sequence>MSQAEIFLSWRIPFVMFGRECLVARTNAVDVIKQIYGNGFIFLGYDAFAVFPDGKRQPITDFCASFSAGNQPSINAATDSLKNDPLQVAHYVFVFKPSA</sequence>
<evidence type="ECO:0000313" key="1">
    <source>
        <dbReference type="EMBL" id="XDV10612.1"/>
    </source>
</evidence>
<accession>A0AB39XC08</accession>